<evidence type="ECO:0000313" key="5">
    <source>
        <dbReference type="EMBL" id="ETO01580.1"/>
    </source>
</evidence>
<dbReference type="Gene3D" id="1.10.10.10">
    <property type="entry name" value="Winged helix-like DNA-binding domain superfamily/Winged helix DNA-binding domain"/>
    <property type="match status" value="1"/>
</dbReference>
<comment type="caution">
    <text evidence="5">The sequence shown here is derived from an EMBL/GenBank/DDBJ whole genome shotgun (WGS) entry which is preliminary data.</text>
</comment>
<accession>X6LLH2</accession>
<dbReference type="OrthoDB" id="340227at2759"/>
<name>X6LLH2_RETFI</name>
<sequence>MLFQNSFLDAGKIKVERFSLYNIYIFFYFQNYNVRKKKLCEEKTHPISTDYRRCLDVLQIFVEMTKTFFVEKLLRRNVVLTETCRQEPRKRKLAETEPESHLGEPDTKKIKKEKEEDKPEQPKHINSSRLSVNQKYGLQKQIEYYFSNENLPFDDYMLKTMEANGGCSYTISVFFKMIKKFLCHSEEFFFFFKYENNLCNGLLLNESHLERTKKGYVYVCVYRQYN</sequence>
<dbReference type="AlphaFoldDB" id="X6LLH2"/>
<proteinExistence type="predicted"/>
<dbReference type="InterPro" id="IPR036388">
    <property type="entry name" value="WH-like_DNA-bd_sf"/>
</dbReference>
<reference evidence="5 6" key="1">
    <citation type="journal article" date="2013" name="Curr. Biol.">
        <title>The Genome of the Foraminiferan Reticulomyxa filosa.</title>
        <authorList>
            <person name="Glockner G."/>
            <person name="Hulsmann N."/>
            <person name="Schleicher M."/>
            <person name="Noegel A.A."/>
            <person name="Eichinger L."/>
            <person name="Gallinger C."/>
            <person name="Pawlowski J."/>
            <person name="Sierra R."/>
            <person name="Euteneuer U."/>
            <person name="Pillet L."/>
            <person name="Moustafa A."/>
            <person name="Platzer M."/>
            <person name="Groth M."/>
            <person name="Szafranski K."/>
            <person name="Schliwa M."/>
        </authorList>
    </citation>
    <scope>NUCLEOTIDE SEQUENCE [LARGE SCALE GENOMIC DNA]</scope>
</reference>
<dbReference type="EMBL" id="ASPP01037913">
    <property type="protein sequence ID" value="ETO01580.1"/>
    <property type="molecule type" value="Genomic_DNA"/>
</dbReference>
<keyword evidence="6" id="KW-1185">Reference proteome</keyword>
<dbReference type="PROSITE" id="PS50961">
    <property type="entry name" value="HTH_LA"/>
    <property type="match status" value="1"/>
</dbReference>
<evidence type="ECO:0000256" key="1">
    <source>
        <dbReference type="ARBA" id="ARBA00022884"/>
    </source>
</evidence>
<feature type="domain" description="HTH La-type RNA-binding" evidence="4">
    <location>
        <begin position="128"/>
        <end position="221"/>
    </location>
</feature>
<protein>
    <recommendedName>
        <fullName evidence="4">HTH La-type RNA-binding domain-containing protein</fullName>
    </recommendedName>
</protein>
<evidence type="ECO:0000259" key="4">
    <source>
        <dbReference type="PROSITE" id="PS50961"/>
    </source>
</evidence>
<dbReference type="SUPFAM" id="SSF46785">
    <property type="entry name" value="Winged helix' DNA-binding domain"/>
    <property type="match status" value="1"/>
</dbReference>
<organism evidence="5 6">
    <name type="scientific">Reticulomyxa filosa</name>
    <dbReference type="NCBI Taxonomy" id="46433"/>
    <lineage>
        <taxon>Eukaryota</taxon>
        <taxon>Sar</taxon>
        <taxon>Rhizaria</taxon>
        <taxon>Retaria</taxon>
        <taxon>Foraminifera</taxon>
        <taxon>Monothalamids</taxon>
        <taxon>Reticulomyxidae</taxon>
        <taxon>Reticulomyxa</taxon>
    </lineage>
</organism>
<dbReference type="Proteomes" id="UP000023152">
    <property type="component" value="Unassembled WGS sequence"/>
</dbReference>
<keyword evidence="1 2" id="KW-0694">RNA-binding</keyword>
<feature type="region of interest" description="Disordered" evidence="3">
    <location>
        <begin position="90"/>
        <end position="126"/>
    </location>
</feature>
<dbReference type="InterPro" id="IPR036390">
    <property type="entry name" value="WH_DNA-bd_sf"/>
</dbReference>
<dbReference type="Pfam" id="PF05383">
    <property type="entry name" value="La"/>
    <property type="match status" value="1"/>
</dbReference>
<evidence type="ECO:0000313" key="6">
    <source>
        <dbReference type="Proteomes" id="UP000023152"/>
    </source>
</evidence>
<evidence type="ECO:0000256" key="3">
    <source>
        <dbReference type="SAM" id="MobiDB-lite"/>
    </source>
</evidence>
<evidence type="ECO:0000256" key="2">
    <source>
        <dbReference type="PROSITE-ProRule" id="PRU00332"/>
    </source>
</evidence>
<gene>
    <name evidence="5" type="ORF">RFI_35864</name>
</gene>
<feature type="compositionally biased region" description="Basic and acidic residues" evidence="3">
    <location>
        <begin position="93"/>
        <end position="123"/>
    </location>
</feature>
<dbReference type="GO" id="GO:0003723">
    <property type="term" value="F:RNA binding"/>
    <property type="evidence" value="ECO:0007669"/>
    <property type="project" value="UniProtKB-UniRule"/>
</dbReference>
<dbReference type="InterPro" id="IPR006630">
    <property type="entry name" value="La_HTH"/>
</dbReference>